<dbReference type="SUPFAM" id="SSF52540">
    <property type="entry name" value="P-loop containing nucleoside triphosphate hydrolases"/>
    <property type="match status" value="1"/>
</dbReference>
<dbReference type="InterPro" id="IPR007111">
    <property type="entry name" value="NACHT_NTPase"/>
</dbReference>
<dbReference type="PANTHER" id="PTHR10039:SF14">
    <property type="entry name" value="NACHT DOMAIN-CONTAINING PROTEIN"/>
    <property type="match status" value="1"/>
</dbReference>
<dbReference type="PROSITE" id="PS50837">
    <property type="entry name" value="NACHT"/>
    <property type="match status" value="1"/>
</dbReference>
<sequence length="497" mass="55499">MAGTGKTTLVRTLAKIMESGGGFLVASFFFNRGVGNRGELLKLVPTFAKQLTGELRSVAESIASVLAKDSQVCERYVDIQFHKLLQTPLKFASDDDSRTRILFVIDSLDECIDTNGIETTLLHLAKLVEIPSIDLRVLITSRPDYAKKFHFPNTAYVHKVLDKEQELTIEGDIRVVFQETFKKIRVRRGLGEDWPGQPAIETLLSNSQPLFIAAATACRLLEHGEPDEQLEELLDTKYDVSSHGLESIYLPILQRAEHWGRGGRGPKWVELFKEIVRPLIVLCNALSMAALAELLGCSIKKIKQVLSPLHSVIHVPADNSEPIAAYHLSFREFLINLIGEDQAKFGVDVRITHGVLFEKSLELLDASFRKRGMGDSTNVVEGDMCVPACSGLNVGKRQVEYHISETEKYAASYWINCLIESDPDWNGFQRADEFFKSTLCTGSRRCAGLVDWTTRRPKSYSNTVPLFSRLANRLPASCSEKHQIQGESQRDSTDLAG</sequence>
<dbReference type="Proteomes" id="UP000799421">
    <property type="component" value="Unassembled WGS sequence"/>
</dbReference>
<dbReference type="PANTHER" id="PTHR10039">
    <property type="entry name" value="AMELOGENIN"/>
    <property type="match status" value="1"/>
</dbReference>
<protein>
    <recommendedName>
        <fullName evidence="2">NACHT domain-containing protein</fullName>
    </recommendedName>
</protein>
<accession>A0A6A7C771</accession>
<reference evidence="3" key="1">
    <citation type="journal article" date="2020" name="Stud. Mycol.">
        <title>101 Dothideomycetes genomes: a test case for predicting lifestyles and emergence of pathogens.</title>
        <authorList>
            <person name="Haridas S."/>
            <person name="Albert R."/>
            <person name="Binder M."/>
            <person name="Bloem J."/>
            <person name="Labutti K."/>
            <person name="Salamov A."/>
            <person name="Andreopoulos B."/>
            <person name="Baker S."/>
            <person name="Barry K."/>
            <person name="Bills G."/>
            <person name="Bluhm B."/>
            <person name="Cannon C."/>
            <person name="Castanera R."/>
            <person name="Culley D."/>
            <person name="Daum C."/>
            <person name="Ezra D."/>
            <person name="Gonzalez J."/>
            <person name="Henrissat B."/>
            <person name="Kuo A."/>
            <person name="Liang C."/>
            <person name="Lipzen A."/>
            <person name="Lutzoni F."/>
            <person name="Magnuson J."/>
            <person name="Mondo S."/>
            <person name="Nolan M."/>
            <person name="Ohm R."/>
            <person name="Pangilinan J."/>
            <person name="Park H.-J."/>
            <person name="Ramirez L."/>
            <person name="Alfaro M."/>
            <person name="Sun H."/>
            <person name="Tritt A."/>
            <person name="Yoshinaga Y."/>
            <person name="Zwiers L.-H."/>
            <person name="Turgeon B."/>
            <person name="Goodwin S."/>
            <person name="Spatafora J."/>
            <person name="Crous P."/>
            <person name="Grigoriev I."/>
        </authorList>
    </citation>
    <scope>NUCLEOTIDE SEQUENCE</scope>
    <source>
        <strain evidence="3">CBS 480.64</strain>
    </source>
</reference>
<evidence type="ECO:0000259" key="2">
    <source>
        <dbReference type="PROSITE" id="PS50837"/>
    </source>
</evidence>
<dbReference type="AlphaFoldDB" id="A0A6A7C771"/>
<dbReference type="EMBL" id="MU005963">
    <property type="protein sequence ID" value="KAF2862909.1"/>
    <property type="molecule type" value="Genomic_DNA"/>
</dbReference>
<gene>
    <name evidence="3" type="ORF">K470DRAFT_290414</name>
</gene>
<feature type="domain" description="NACHT" evidence="2">
    <location>
        <begin position="1"/>
        <end position="144"/>
    </location>
</feature>
<evidence type="ECO:0000313" key="3">
    <source>
        <dbReference type="EMBL" id="KAF2862909.1"/>
    </source>
</evidence>
<dbReference type="OrthoDB" id="674604at2759"/>
<evidence type="ECO:0000313" key="4">
    <source>
        <dbReference type="Proteomes" id="UP000799421"/>
    </source>
</evidence>
<dbReference type="Gene3D" id="3.40.50.300">
    <property type="entry name" value="P-loop containing nucleotide triphosphate hydrolases"/>
    <property type="match status" value="1"/>
</dbReference>
<organism evidence="3 4">
    <name type="scientific">Piedraia hortae CBS 480.64</name>
    <dbReference type="NCBI Taxonomy" id="1314780"/>
    <lineage>
        <taxon>Eukaryota</taxon>
        <taxon>Fungi</taxon>
        <taxon>Dikarya</taxon>
        <taxon>Ascomycota</taxon>
        <taxon>Pezizomycotina</taxon>
        <taxon>Dothideomycetes</taxon>
        <taxon>Dothideomycetidae</taxon>
        <taxon>Capnodiales</taxon>
        <taxon>Piedraiaceae</taxon>
        <taxon>Piedraia</taxon>
    </lineage>
</organism>
<keyword evidence="4" id="KW-1185">Reference proteome</keyword>
<keyword evidence="1" id="KW-0677">Repeat</keyword>
<dbReference type="InterPro" id="IPR056884">
    <property type="entry name" value="NPHP3-like_N"/>
</dbReference>
<dbReference type="InterPro" id="IPR027417">
    <property type="entry name" value="P-loop_NTPase"/>
</dbReference>
<name>A0A6A7C771_9PEZI</name>
<evidence type="ECO:0000256" key="1">
    <source>
        <dbReference type="ARBA" id="ARBA00022737"/>
    </source>
</evidence>
<dbReference type="Pfam" id="PF24883">
    <property type="entry name" value="NPHP3_N"/>
    <property type="match status" value="1"/>
</dbReference>
<proteinExistence type="predicted"/>